<dbReference type="InterPro" id="IPR002048">
    <property type="entry name" value="EF_hand_dom"/>
</dbReference>
<dbReference type="HOGENOM" id="CLU_1216860_0_0_1"/>
<dbReference type="CDD" id="cd00051">
    <property type="entry name" value="EFh"/>
    <property type="match status" value="1"/>
</dbReference>
<dbReference type="InterPro" id="IPR050145">
    <property type="entry name" value="Centrin_CML-like"/>
</dbReference>
<evidence type="ECO:0000256" key="2">
    <source>
        <dbReference type="ARBA" id="ARBA00022837"/>
    </source>
</evidence>
<dbReference type="STRING" id="431595.K3WU76"/>
<organism evidence="5 6">
    <name type="scientific">Globisporangium ultimum (strain ATCC 200006 / CBS 805.95 / DAOM BR144)</name>
    <name type="common">Pythium ultimum</name>
    <dbReference type="NCBI Taxonomy" id="431595"/>
    <lineage>
        <taxon>Eukaryota</taxon>
        <taxon>Sar</taxon>
        <taxon>Stramenopiles</taxon>
        <taxon>Oomycota</taxon>
        <taxon>Peronosporomycetes</taxon>
        <taxon>Pythiales</taxon>
        <taxon>Pythiaceae</taxon>
        <taxon>Globisporangium</taxon>
    </lineage>
</organism>
<dbReference type="PROSITE" id="PS00018">
    <property type="entry name" value="EF_HAND_1"/>
    <property type="match status" value="1"/>
</dbReference>
<dbReference type="SMART" id="SM00054">
    <property type="entry name" value="EFh"/>
    <property type="match status" value="2"/>
</dbReference>
<reference evidence="6" key="1">
    <citation type="journal article" date="2010" name="Genome Biol.">
        <title>Genome sequence of the necrotrophic plant pathogen Pythium ultimum reveals original pathogenicity mechanisms and effector repertoire.</title>
        <authorList>
            <person name="Levesque C.A."/>
            <person name="Brouwer H."/>
            <person name="Cano L."/>
            <person name="Hamilton J.P."/>
            <person name="Holt C."/>
            <person name="Huitema E."/>
            <person name="Raffaele S."/>
            <person name="Robideau G.P."/>
            <person name="Thines M."/>
            <person name="Win J."/>
            <person name="Zerillo M.M."/>
            <person name="Beakes G.W."/>
            <person name="Boore J.L."/>
            <person name="Busam D."/>
            <person name="Dumas B."/>
            <person name="Ferriera S."/>
            <person name="Fuerstenberg S.I."/>
            <person name="Gachon C.M."/>
            <person name="Gaulin E."/>
            <person name="Govers F."/>
            <person name="Grenville-Briggs L."/>
            <person name="Horner N."/>
            <person name="Hostetler J."/>
            <person name="Jiang R.H."/>
            <person name="Johnson J."/>
            <person name="Krajaejun T."/>
            <person name="Lin H."/>
            <person name="Meijer H.J."/>
            <person name="Moore B."/>
            <person name="Morris P."/>
            <person name="Phuntmart V."/>
            <person name="Puiu D."/>
            <person name="Shetty J."/>
            <person name="Stajich J.E."/>
            <person name="Tripathy S."/>
            <person name="Wawra S."/>
            <person name="van West P."/>
            <person name="Whitty B.R."/>
            <person name="Coutinho P.M."/>
            <person name="Henrissat B."/>
            <person name="Martin F."/>
            <person name="Thomas P.D."/>
            <person name="Tyler B.M."/>
            <person name="De Vries R.P."/>
            <person name="Kamoun S."/>
            <person name="Yandell M."/>
            <person name="Tisserat N."/>
            <person name="Buell C.R."/>
        </authorList>
    </citation>
    <scope>NUCLEOTIDE SEQUENCE</scope>
    <source>
        <strain evidence="6">DAOM:BR144</strain>
    </source>
</reference>
<feature type="domain" description="EF-hand" evidence="4">
    <location>
        <begin position="156"/>
        <end position="191"/>
    </location>
</feature>
<dbReference type="Proteomes" id="UP000019132">
    <property type="component" value="Unassembled WGS sequence"/>
</dbReference>
<dbReference type="InterPro" id="IPR011992">
    <property type="entry name" value="EF-hand-dom_pair"/>
</dbReference>
<evidence type="ECO:0000313" key="6">
    <source>
        <dbReference type="Proteomes" id="UP000019132"/>
    </source>
</evidence>
<evidence type="ECO:0000256" key="3">
    <source>
        <dbReference type="SAM" id="MobiDB-lite"/>
    </source>
</evidence>
<dbReference type="EnsemblProtists" id="PYU1_T008523">
    <property type="protein sequence ID" value="PYU1_T008523"/>
    <property type="gene ID" value="PYU1_G008507"/>
</dbReference>
<feature type="region of interest" description="Disordered" evidence="3">
    <location>
        <begin position="128"/>
        <end position="156"/>
    </location>
</feature>
<dbReference type="Pfam" id="PF13499">
    <property type="entry name" value="EF-hand_7"/>
    <property type="match status" value="1"/>
</dbReference>
<feature type="compositionally biased region" description="Basic residues" evidence="3">
    <location>
        <begin position="26"/>
        <end position="40"/>
    </location>
</feature>
<protein>
    <recommendedName>
        <fullName evidence="4">EF-hand domain-containing protein</fullName>
    </recommendedName>
</protein>
<name>K3WU76_GLOUD</name>
<keyword evidence="6" id="KW-1185">Reference proteome</keyword>
<sequence length="228" mass="25027">MTNNNNHEDRHHQPTSTSATTPPPPSHKKQAALLRHKKQQHTQEYEPWLFQSLNFQPSLSLSPSASLPSLGSHHGSSTNNNNSNGSALSLLSASSLSPLDKGIESFMASTMDTPFFLNADALRSLMVRTASSSSSSTRPKSSGPARDEDEDDEDGSMTDRYFKVFTQYDVDGSGTISPDELRKLLNESGEDMDDAELAVVIQQADTDQNEEIDFDEWVSQELVQLPAV</sequence>
<dbReference type="PANTHER" id="PTHR23050">
    <property type="entry name" value="CALCIUM BINDING PROTEIN"/>
    <property type="match status" value="1"/>
</dbReference>
<evidence type="ECO:0000256" key="1">
    <source>
        <dbReference type="ARBA" id="ARBA00022737"/>
    </source>
</evidence>
<feature type="compositionally biased region" description="Low complexity" evidence="3">
    <location>
        <begin position="131"/>
        <end position="142"/>
    </location>
</feature>
<feature type="region of interest" description="Disordered" evidence="3">
    <location>
        <begin position="62"/>
        <end position="83"/>
    </location>
</feature>
<reference evidence="6" key="2">
    <citation type="submission" date="2010-04" db="EMBL/GenBank/DDBJ databases">
        <authorList>
            <person name="Buell R."/>
            <person name="Hamilton J."/>
            <person name="Hostetler J."/>
        </authorList>
    </citation>
    <scope>NUCLEOTIDE SEQUENCE [LARGE SCALE GENOMIC DNA]</scope>
    <source>
        <strain evidence="6">DAOM:BR144</strain>
    </source>
</reference>
<dbReference type="VEuPathDB" id="FungiDB:PYU1_G008507"/>
<dbReference type="InParanoid" id="K3WU76"/>
<dbReference type="GO" id="GO:0005509">
    <property type="term" value="F:calcium ion binding"/>
    <property type="evidence" value="ECO:0007669"/>
    <property type="project" value="InterPro"/>
</dbReference>
<proteinExistence type="predicted"/>
<dbReference type="AlphaFoldDB" id="K3WU76"/>
<feature type="compositionally biased region" description="Basic and acidic residues" evidence="3">
    <location>
        <begin position="1"/>
        <end position="12"/>
    </location>
</feature>
<evidence type="ECO:0000313" key="5">
    <source>
        <dbReference type="EnsemblProtists" id="PYU1_T008523"/>
    </source>
</evidence>
<reference evidence="5" key="3">
    <citation type="submission" date="2015-02" db="UniProtKB">
        <authorList>
            <consortium name="EnsemblProtists"/>
        </authorList>
    </citation>
    <scope>IDENTIFICATION</scope>
    <source>
        <strain evidence="5">DAOM BR144</strain>
    </source>
</reference>
<dbReference type="SUPFAM" id="SSF47473">
    <property type="entry name" value="EF-hand"/>
    <property type="match status" value="1"/>
</dbReference>
<evidence type="ECO:0000259" key="4">
    <source>
        <dbReference type="PROSITE" id="PS50222"/>
    </source>
</evidence>
<dbReference type="EMBL" id="GL376613">
    <property type="status" value="NOT_ANNOTATED_CDS"/>
    <property type="molecule type" value="Genomic_DNA"/>
</dbReference>
<accession>K3WU76</accession>
<keyword evidence="2" id="KW-0106">Calcium</keyword>
<dbReference type="PROSITE" id="PS50222">
    <property type="entry name" value="EF_HAND_2"/>
    <property type="match status" value="1"/>
</dbReference>
<dbReference type="Gene3D" id="1.10.238.10">
    <property type="entry name" value="EF-hand"/>
    <property type="match status" value="1"/>
</dbReference>
<feature type="region of interest" description="Disordered" evidence="3">
    <location>
        <begin position="1"/>
        <end position="45"/>
    </location>
</feature>
<keyword evidence="1" id="KW-0677">Repeat</keyword>
<feature type="compositionally biased region" description="Acidic residues" evidence="3">
    <location>
        <begin position="147"/>
        <end position="156"/>
    </location>
</feature>
<dbReference type="InterPro" id="IPR018247">
    <property type="entry name" value="EF_Hand_1_Ca_BS"/>
</dbReference>